<protein>
    <submittedName>
        <fullName evidence="1">Uncharacterized protein</fullName>
    </submittedName>
</protein>
<name>A0A437D129_ORYJA</name>
<proteinExistence type="predicted"/>
<keyword evidence="2" id="KW-1185">Reference proteome</keyword>
<reference evidence="1 2" key="2">
    <citation type="submission" date="2019-01" db="EMBL/GenBank/DDBJ databases">
        <title>A chromosome length genome reference of the Java medaka (oryzias javanicus).</title>
        <authorList>
            <person name="Herpin A."/>
            <person name="Takehana Y."/>
            <person name="Naruse K."/>
            <person name="Ansai S."/>
            <person name="Kawaguchi M."/>
        </authorList>
    </citation>
    <scope>NUCLEOTIDE SEQUENCE [LARGE SCALE GENOMIC DNA]</scope>
    <source>
        <strain evidence="1">RS831</strain>
        <tissue evidence="1">Whole body</tissue>
    </source>
</reference>
<sequence>MAPILTATSPMMFFPQFASMLRTIFFSMSPAGFLSAQRGGFSCSLPALSAVFGAVRVSALVTCGLWKVLPSLQPTKLLLQNRRGFFFSQNNLHLMNFEKL</sequence>
<accession>A0A437D129</accession>
<evidence type="ECO:0000313" key="1">
    <source>
        <dbReference type="EMBL" id="RVE68564.1"/>
    </source>
</evidence>
<gene>
    <name evidence="1" type="ORF">OJAV_G00093000</name>
</gene>
<reference evidence="1 2" key="1">
    <citation type="submission" date="2018-11" db="EMBL/GenBank/DDBJ databases">
        <authorList>
            <person name="Lopez-Roques C."/>
            <person name="Donnadieu C."/>
            <person name="Bouchez O."/>
            <person name="Klopp C."/>
            <person name="Cabau C."/>
            <person name="Zahm M."/>
        </authorList>
    </citation>
    <scope>NUCLEOTIDE SEQUENCE [LARGE SCALE GENOMIC DNA]</scope>
    <source>
        <strain evidence="1">RS831</strain>
        <tissue evidence="1">Whole body</tissue>
    </source>
</reference>
<evidence type="ECO:0000313" key="2">
    <source>
        <dbReference type="Proteomes" id="UP000283210"/>
    </source>
</evidence>
<dbReference type="EMBL" id="CM012445">
    <property type="protein sequence ID" value="RVE68564.1"/>
    <property type="molecule type" value="Genomic_DNA"/>
</dbReference>
<dbReference type="Proteomes" id="UP000283210">
    <property type="component" value="Chromosome 9"/>
</dbReference>
<dbReference type="AlphaFoldDB" id="A0A437D129"/>
<organism evidence="1 2">
    <name type="scientific">Oryzias javanicus</name>
    <name type="common">Javanese ricefish</name>
    <name type="synonym">Aplocheilus javanicus</name>
    <dbReference type="NCBI Taxonomy" id="123683"/>
    <lineage>
        <taxon>Eukaryota</taxon>
        <taxon>Metazoa</taxon>
        <taxon>Chordata</taxon>
        <taxon>Craniata</taxon>
        <taxon>Vertebrata</taxon>
        <taxon>Euteleostomi</taxon>
        <taxon>Actinopterygii</taxon>
        <taxon>Neopterygii</taxon>
        <taxon>Teleostei</taxon>
        <taxon>Neoteleostei</taxon>
        <taxon>Acanthomorphata</taxon>
        <taxon>Ovalentaria</taxon>
        <taxon>Atherinomorphae</taxon>
        <taxon>Beloniformes</taxon>
        <taxon>Adrianichthyidae</taxon>
        <taxon>Oryziinae</taxon>
        <taxon>Oryzias</taxon>
    </lineage>
</organism>